<dbReference type="EMBL" id="FNDU01000001">
    <property type="protein sequence ID" value="SDH41721.1"/>
    <property type="molecule type" value="Genomic_DNA"/>
</dbReference>
<dbReference type="NCBIfam" id="TIGR04001">
    <property type="entry name" value="thiol_BshB1"/>
    <property type="match status" value="1"/>
</dbReference>
<name>A0A1G8C8A4_9BACI</name>
<keyword evidence="3" id="KW-1185">Reference proteome</keyword>
<evidence type="ECO:0000313" key="3">
    <source>
        <dbReference type="Proteomes" id="UP000199017"/>
    </source>
</evidence>
<dbReference type="GO" id="GO:0019213">
    <property type="term" value="F:deacetylase activity"/>
    <property type="evidence" value="ECO:0007669"/>
    <property type="project" value="InterPro"/>
</dbReference>
<proteinExistence type="predicted"/>
<dbReference type="InterPro" id="IPR003737">
    <property type="entry name" value="GlcNAc_PI_deacetylase-related"/>
</dbReference>
<dbReference type="AlphaFoldDB" id="A0A1G8C8A4"/>
<dbReference type="PANTHER" id="PTHR12993">
    <property type="entry name" value="N-ACETYLGLUCOSAMINYL-PHOSPHATIDYLINOSITOL DE-N-ACETYLASE-RELATED"/>
    <property type="match status" value="1"/>
</dbReference>
<evidence type="ECO:0000313" key="2">
    <source>
        <dbReference type="EMBL" id="SDH41721.1"/>
    </source>
</evidence>
<sequence>MKKKVILAVGAHPDDIEIGMGGTAASHTKKGEDVYICNLTKGELSSNGTIEERQHEAEKAASILGIKKRFQLDFSDRSLDRSDSEYSHLITLIRELKPDVVFAPYHEDRHPDHGACCQLVKEAVFDAGIRKFPGSELEPHKTPSLFYYFINGFSVPDFFIDISSTHNVKEEALSSYQSQFVKRAESVSTPLTDRYIESVKSRDSLFGKEAGVLFAEGFKTGSPLVFSAIPQRSSL</sequence>
<dbReference type="PANTHER" id="PTHR12993:SF30">
    <property type="entry name" value="N-ACETYL-ALPHA-D-GLUCOSAMINYL L-MALATE DEACETYLASE 1"/>
    <property type="match status" value="1"/>
</dbReference>
<gene>
    <name evidence="2" type="ORF">SAMN05216352_101227</name>
</gene>
<dbReference type="RefSeq" id="WP_245917746.1">
    <property type="nucleotide sequence ID" value="NZ_FNDU01000001.1"/>
</dbReference>
<reference evidence="2 3" key="1">
    <citation type="submission" date="2016-10" db="EMBL/GenBank/DDBJ databases">
        <authorList>
            <person name="de Groot N.N."/>
        </authorList>
    </citation>
    <scope>NUCLEOTIDE SEQUENCE [LARGE SCALE GENOMIC DNA]</scope>
    <source>
        <strain evidence="3">P4B,CCM 7963,CECT 7998,DSM 25260,IBRC-M 10614,KCTC 13821</strain>
    </source>
</reference>
<dbReference type="Proteomes" id="UP000199017">
    <property type="component" value="Unassembled WGS sequence"/>
</dbReference>
<comment type="cofactor">
    <cofactor evidence="1">
        <name>Zn(2+)</name>
        <dbReference type="ChEBI" id="CHEBI:29105"/>
    </cofactor>
</comment>
<dbReference type="InterPro" id="IPR023842">
    <property type="entry name" value="Bacillithiol_biosynth_BshB1"/>
</dbReference>
<dbReference type="GO" id="GO:0016811">
    <property type="term" value="F:hydrolase activity, acting on carbon-nitrogen (but not peptide) bonds, in linear amides"/>
    <property type="evidence" value="ECO:0007669"/>
    <property type="project" value="TreeGrafter"/>
</dbReference>
<dbReference type="Pfam" id="PF02585">
    <property type="entry name" value="PIG-L"/>
    <property type="match status" value="1"/>
</dbReference>
<dbReference type="SUPFAM" id="SSF102588">
    <property type="entry name" value="LmbE-like"/>
    <property type="match status" value="1"/>
</dbReference>
<organism evidence="2 3">
    <name type="scientific">Alteribacillus bidgolensis</name>
    <dbReference type="NCBI Taxonomy" id="930129"/>
    <lineage>
        <taxon>Bacteria</taxon>
        <taxon>Bacillati</taxon>
        <taxon>Bacillota</taxon>
        <taxon>Bacilli</taxon>
        <taxon>Bacillales</taxon>
        <taxon>Bacillaceae</taxon>
        <taxon>Alteribacillus</taxon>
    </lineage>
</organism>
<dbReference type="GO" id="GO:0071793">
    <property type="term" value="P:bacillithiol biosynthetic process"/>
    <property type="evidence" value="ECO:0007669"/>
    <property type="project" value="InterPro"/>
</dbReference>
<evidence type="ECO:0000256" key="1">
    <source>
        <dbReference type="ARBA" id="ARBA00001947"/>
    </source>
</evidence>
<dbReference type="STRING" id="930129.SAMN05216352_101227"/>
<dbReference type="InterPro" id="IPR024078">
    <property type="entry name" value="LmbE-like_dom_sf"/>
</dbReference>
<dbReference type="Gene3D" id="3.40.50.10320">
    <property type="entry name" value="LmbE-like"/>
    <property type="match status" value="1"/>
</dbReference>
<protein>
    <submittedName>
        <fullName evidence="2">Bacillithiol biosynthesis deacetylase BshB1</fullName>
    </submittedName>
</protein>
<accession>A0A1G8C8A4</accession>